<accession>K6Z7E1</accession>
<evidence type="ECO:0000259" key="1">
    <source>
        <dbReference type="Pfam" id="PF00535"/>
    </source>
</evidence>
<evidence type="ECO:0000313" key="2">
    <source>
        <dbReference type="EMBL" id="GAC24893.1"/>
    </source>
</evidence>
<dbReference type="OrthoDB" id="9802649at2"/>
<proteinExistence type="predicted"/>
<protein>
    <recommendedName>
        <fullName evidence="1">Glycosyltransferase 2-like domain-containing protein</fullName>
    </recommendedName>
</protein>
<dbReference type="SUPFAM" id="SSF53448">
    <property type="entry name" value="Nucleotide-diphospho-sugar transferases"/>
    <property type="match status" value="1"/>
</dbReference>
<dbReference type="Gene3D" id="3.90.550.10">
    <property type="entry name" value="Spore Coat Polysaccharide Biosynthesis Protein SpsA, Chain A"/>
    <property type="match status" value="1"/>
</dbReference>
<dbReference type="InterPro" id="IPR001173">
    <property type="entry name" value="Glyco_trans_2-like"/>
</dbReference>
<feature type="domain" description="Glycosyltransferase 2-like" evidence="1">
    <location>
        <begin position="5"/>
        <end position="169"/>
    </location>
</feature>
<dbReference type="GO" id="GO:0016758">
    <property type="term" value="F:hexosyltransferase activity"/>
    <property type="evidence" value="ECO:0007669"/>
    <property type="project" value="UniProtKB-ARBA"/>
</dbReference>
<dbReference type="eggNOG" id="COG1216">
    <property type="taxonomic scope" value="Bacteria"/>
</dbReference>
<sequence length="317" mass="36585">MTFLTVAICTYNRKWFLQQCLSELLPQILNFQDVRILIIDNNSTDETAELIKALQVKHSYLDYVFCPDQGLSYARNCALEQCNSAWLSFLDDDAYPNDDWLEQNLELIKSAKYDAFGGVYLPWFKDGKSSWFKECYETNFFRMPKEETRLAPGDPYFSGGNCSFKVYPIRASGGFPLTLGMNGKVMGYGEEVAAQRSMAINGYVLGFSSHLVIHHYVPLSKQSIRWAWRREYYKGRDFWSIYSKPPILKNIILYTKVRFKESFNLSRNVISKCFSIRHSESIKNVCYEMSVWAGLIGLITGAFKIKISSLKRFIAIS</sequence>
<dbReference type="PANTHER" id="PTHR22916">
    <property type="entry name" value="GLYCOSYLTRANSFERASE"/>
    <property type="match status" value="1"/>
</dbReference>
<name>K6Z7E1_9ALTE</name>
<dbReference type="Pfam" id="PF00535">
    <property type="entry name" value="Glycos_transf_2"/>
    <property type="match status" value="1"/>
</dbReference>
<organism evidence="2 3">
    <name type="scientific">Paraglaciecola mesophila KMM 241</name>
    <dbReference type="NCBI Taxonomy" id="1128912"/>
    <lineage>
        <taxon>Bacteria</taxon>
        <taxon>Pseudomonadati</taxon>
        <taxon>Pseudomonadota</taxon>
        <taxon>Gammaproteobacteria</taxon>
        <taxon>Alteromonadales</taxon>
        <taxon>Alteromonadaceae</taxon>
        <taxon>Paraglaciecola</taxon>
    </lineage>
</organism>
<dbReference type="RefSeq" id="WP_006993044.1">
    <property type="nucleotide sequence ID" value="NZ_BAEP01000054.1"/>
</dbReference>
<dbReference type="AlphaFoldDB" id="K6Z7E1"/>
<comment type="caution">
    <text evidence="2">The sequence shown here is derived from an EMBL/GenBank/DDBJ whole genome shotgun (WGS) entry which is preliminary data.</text>
</comment>
<reference evidence="2 3" key="1">
    <citation type="journal article" date="2017" name="Antonie Van Leeuwenhoek">
        <title>Rhizobium rhizosphaerae sp. nov., a novel species isolated from rice rhizosphere.</title>
        <authorList>
            <person name="Zhao J.J."/>
            <person name="Zhang J."/>
            <person name="Zhang R.J."/>
            <person name="Zhang C.W."/>
            <person name="Yin H.Q."/>
            <person name="Zhang X.X."/>
        </authorList>
    </citation>
    <scope>NUCLEOTIDE SEQUENCE [LARGE SCALE GENOMIC DNA]</scope>
    <source>
        <strain evidence="2 3">KMM 241</strain>
    </source>
</reference>
<gene>
    <name evidence="2" type="ORF">GMES_2598</name>
</gene>
<dbReference type="PANTHER" id="PTHR22916:SF3">
    <property type="entry name" value="UDP-GLCNAC:BETAGAL BETA-1,3-N-ACETYLGLUCOSAMINYLTRANSFERASE-LIKE PROTEIN 1"/>
    <property type="match status" value="1"/>
</dbReference>
<evidence type="ECO:0000313" key="3">
    <source>
        <dbReference type="Proteomes" id="UP000006263"/>
    </source>
</evidence>
<dbReference type="EMBL" id="BAEP01000054">
    <property type="protein sequence ID" value="GAC24893.1"/>
    <property type="molecule type" value="Genomic_DNA"/>
</dbReference>
<dbReference type="CDD" id="cd00761">
    <property type="entry name" value="Glyco_tranf_GTA_type"/>
    <property type="match status" value="1"/>
</dbReference>
<dbReference type="InterPro" id="IPR029044">
    <property type="entry name" value="Nucleotide-diphossugar_trans"/>
</dbReference>
<dbReference type="Proteomes" id="UP000006263">
    <property type="component" value="Unassembled WGS sequence"/>
</dbReference>